<dbReference type="Proteomes" id="UP000317909">
    <property type="component" value="Chromosome"/>
</dbReference>
<sequence length="252" mass="28284">MPSPSHSARTLLPLLAIMALIAGAGVAAWWFNSPREYAVVYVQIPRYRSILDGADSEPWDEYRRRRGDYKSLLVSPLVIDAALTRPEMATLRQSGERQALQEWLRQSIAAVFPNDGELMQISLPVGHLDADQSIQMLDAVATSFHEKVALRVRLDRAALMIDFKTVVDDMKNRLEAQLKDLHKMESAPPPADATAIAFLKERCSLERKLLGECELQLLTFHLANELDDRSGRSGRYPADAPQILQRAAMARH</sequence>
<dbReference type="KEGG" id="llh:I41_24780"/>
<keyword evidence="1" id="KW-0812">Transmembrane</keyword>
<evidence type="ECO:0000313" key="3">
    <source>
        <dbReference type="Proteomes" id="UP000317909"/>
    </source>
</evidence>
<name>A0A517TY47_9BACT</name>
<feature type="transmembrane region" description="Helical" evidence="1">
    <location>
        <begin position="12"/>
        <end position="31"/>
    </location>
</feature>
<evidence type="ECO:0000256" key="1">
    <source>
        <dbReference type="SAM" id="Phobius"/>
    </source>
</evidence>
<keyword evidence="1" id="KW-1133">Transmembrane helix</keyword>
<evidence type="ECO:0000313" key="2">
    <source>
        <dbReference type="EMBL" id="QDT73289.1"/>
    </source>
</evidence>
<gene>
    <name evidence="2" type="ORF">I41_24780</name>
</gene>
<dbReference type="EMBL" id="CP036339">
    <property type="protein sequence ID" value="QDT73289.1"/>
    <property type="molecule type" value="Genomic_DNA"/>
</dbReference>
<protein>
    <submittedName>
        <fullName evidence="2">Uncharacterized protein</fullName>
    </submittedName>
</protein>
<keyword evidence="1" id="KW-0472">Membrane</keyword>
<proteinExistence type="predicted"/>
<accession>A0A517TY47</accession>
<reference evidence="2 3" key="1">
    <citation type="submission" date="2019-02" db="EMBL/GenBank/DDBJ databases">
        <title>Deep-cultivation of Planctomycetes and their phenomic and genomic characterization uncovers novel biology.</title>
        <authorList>
            <person name="Wiegand S."/>
            <person name="Jogler M."/>
            <person name="Boedeker C."/>
            <person name="Pinto D."/>
            <person name="Vollmers J."/>
            <person name="Rivas-Marin E."/>
            <person name="Kohn T."/>
            <person name="Peeters S.H."/>
            <person name="Heuer A."/>
            <person name="Rast P."/>
            <person name="Oberbeckmann S."/>
            <person name="Bunk B."/>
            <person name="Jeske O."/>
            <person name="Meyerdierks A."/>
            <person name="Storesund J.E."/>
            <person name="Kallscheuer N."/>
            <person name="Luecker S."/>
            <person name="Lage O.M."/>
            <person name="Pohl T."/>
            <person name="Merkel B.J."/>
            <person name="Hornburger P."/>
            <person name="Mueller R.-W."/>
            <person name="Bruemmer F."/>
            <person name="Labrenz M."/>
            <person name="Spormann A.M."/>
            <person name="Op den Camp H."/>
            <person name="Overmann J."/>
            <person name="Amann R."/>
            <person name="Jetten M.S.M."/>
            <person name="Mascher T."/>
            <person name="Medema M.H."/>
            <person name="Devos D.P."/>
            <person name="Kaster A.-K."/>
            <person name="Ovreas L."/>
            <person name="Rohde M."/>
            <person name="Galperin M.Y."/>
            <person name="Jogler C."/>
        </authorList>
    </citation>
    <scope>NUCLEOTIDE SEQUENCE [LARGE SCALE GENOMIC DNA]</scope>
    <source>
        <strain evidence="2 3">I41</strain>
    </source>
</reference>
<dbReference type="AlphaFoldDB" id="A0A517TY47"/>
<organism evidence="2 3">
    <name type="scientific">Lacipirellula limnantheis</name>
    <dbReference type="NCBI Taxonomy" id="2528024"/>
    <lineage>
        <taxon>Bacteria</taxon>
        <taxon>Pseudomonadati</taxon>
        <taxon>Planctomycetota</taxon>
        <taxon>Planctomycetia</taxon>
        <taxon>Pirellulales</taxon>
        <taxon>Lacipirellulaceae</taxon>
        <taxon>Lacipirellula</taxon>
    </lineage>
</organism>
<keyword evidence="3" id="KW-1185">Reference proteome</keyword>